<evidence type="ECO:0000313" key="3">
    <source>
        <dbReference type="EMBL" id="PRY12458.1"/>
    </source>
</evidence>
<evidence type="ECO:0000313" key="4">
    <source>
        <dbReference type="Proteomes" id="UP000238083"/>
    </source>
</evidence>
<feature type="region of interest" description="Disordered" evidence="1">
    <location>
        <begin position="344"/>
        <end position="370"/>
    </location>
</feature>
<comment type="caution">
    <text evidence="3">The sequence shown here is derived from an EMBL/GenBank/DDBJ whole genome shotgun (WGS) entry which is preliminary data.</text>
</comment>
<dbReference type="InterPro" id="IPR019606">
    <property type="entry name" value="GerMN"/>
</dbReference>
<evidence type="ECO:0000256" key="1">
    <source>
        <dbReference type="SAM" id="MobiDB-lite"/>
    </source>
</evidence>
<organism evidence="3 4">
    <name type="scientific">Kineococcus rhizosphaerae</name>
    <dbReference type="NCBI Taxonomy" id="559628"/>
    <lineage>
        <taxon>Bacteria</taxon>
        <taxon>Bacillati</taxon>
        <taxon>Actinomycetota</taxon>
        <taxon>Actinomycetes</taxon>
        <taxon>Kineosporiales</taxon>
        <taxon>Kineosporiaceae</taxon>
        <taxon>Kineococcus</taxon>
    </lineage>
</organism>
<dbReference type="Pfam" id="PF10646">
    <property type="entry name" value="Germane"/>
    <property type="match status" value="1"/>
</dbReference>
<dbReference type="SUPFAM" id="SSF82171">
    <property type="entry name" value="DPP6 N-terminal domain-like"/>
    <property type="match status" value="1"/>
</dbReference>
<proteinExistence type="predicted"/>
<sequence length="592" mass="60241">MSDERRGGASAGGGSRRRRWAALGLVVLLAGCGGVPRSGDVVSGSRVVDDPRIGLLQVIPDGPTRGAVPIDVVRGFLLAAASSQDDHAVAREFLTSAAAQTWRADASTTVVAAAPDLALVRQNATEAVVAVSATTTAVIDAAGHYVEQPPGTTTSRQLRLALQDGQWRVVDPGDGTTITSLDASRTLRPFPVYFVTGGPDPQLVGDVRWFGYDDRSTATRIVRALLEGASPWLAPGVVSGAPRGTQLRVGTVPVASGTATVDLSDAAKEADPEQRRLLLAQLRASLTSLPGVADVTVTVDGAEFSRADAQGAASGAGDADLPRATLPGDSRLVVLGPQGLSRWDRRQVQPVAGTGPGLESTGPASRPAAAPDADAYAVLTDEGRVVRVQAPGGPLQTAVSGRGPLVGPSIDRFGWVWTAPTAAGQSPVVVPVAAPETPASTVSAPADGLGGQLVDARVSRDGARLLVVVRDAAGAVHVRVHGIVRDVNGKPLRLGPATADLAPGAGDVLDAAWLVDDQFVLLARDGAGQTFPVLAEVSGGSSRLPPVAGGVSVAGGWTDRDVVVGTADGKLLVRSGADWIAVADGRDPAYPG</sequence>
<dbReference type="OrthoDB" id="3226781at2"/>
<dbReference type="PROSITE" id="PS51257">
    <property type="entry name" value="PROKAR_LIPOPROTEIN"/>
    <property type="match status" value="1"/>
</dbReference>
<keyword evidence="4" id="KW-1185">Reference proteome</keyword>
<protein>
    <submittedName>
        <fullName evidence="3">Sporulation and spore germination protein</fullName>
    </submittedName>
</protein>
<dbReference type="AlphaFoldDB" id="A0A2T0R073"/>
<accession>A0A2T0R073</accession>
<dbReference type="EMBL" id="PVZF01000010">
    <property type="protein sequence ID" value="PRY12458.1"/>
    <property type="molecule type" value="Genomic_DNA"/>
</dbReference>
<feature type="domain" description="GerMN" evidence="2">
    <location>
        <begin position="218"/>
        <end position="308"/>
    </location>
</feature>
<evidence type="ECO:0000259" key="2">
    <source>
        <dbReference type="SMART" id="SM00909"/>
    </source>
</evidence>
<dbReference type="Pfam" id="PF10647">
    <property type="entry name" value="Gmad1"/>
    <property type="match status" value="1"/>
</dbReference>
<dbReference type="InterPro" id="IPR018910">
    <property type="entry name" value="LpqB_C"/>
</dbReference>
<dbReference type="Proteomes" id="UP000238083">
    <property type="component" value="Unassembled WGS sequence"/>
</dbReference>
<dbReference type="Pfam" id="PF25976">
    <property type="entry name" value="LpqB_N"/>
    <property type="match status" value="1"/>
</dbReference>
<gene>
    <name evidence="3" type="ORF">CLV37_11018</name>
</gene>
<dbReference type="SMART" id="SM00909">
    <property type="entry name" value="Germane"/>
    <property type="match status" value="1"/>
</dbReference>
<dbReference type="InterPro" id="IPR059026">
    <property type="entry name" value="LpqB_N"/>
</dbReference>
<dbReference type="RefSeq" id="WP_106213193.1">
    <property type="nucleotide sequence ID" value="NZ_PVZF01000010.1"/>
</dbReference>
<name>A0A2T0R073_9ACTN</name>
<reference evidence="3 4" key="1">
    <citation type="submission" date="2018-03" db="EMBL/GenBank/DDBJ databases">
        <title>Genomic Encyclopedia of Archaeal and Bacterial Type Strains, Phase II (KMG-II): from individual species to whole genera.</title>
        <authorList>
            <person name="Goeker M."/>
        </authorList>
    </citation>
    <scope>NUCLEOTIDE SEQUENCE [LARGE SCALE GENOMIC DNA]</scope>
    <source>
        <strain evidence="3 4">DSM 19711</strain>
    </source>
</reference>